<evidence type="ECO:0000256" key="1">
    <source>
        <dbReference type="ARBA" id="ARBA00004613"/>
    </source>
</evidence>
<name>A0A671KLE8_9TELE</name>
<feature type="domain" description="C1q" evidence="4">
    <location>
        <begin position="103"/>
        <end position="247"/>
    </location>
</feature>
<dbReference type="Pfam" id="PF00386">
    <property type="entry name" value="C1q"/>
    <property type="match status" value="1"/>
</dbReference>
<dbReference type="PANTHER" id="PTHR22923:SF102">
    <property type="entry name" value="CEREBELLIN 13-RELATED"/>
    <property type="match status" value="1"/>
</dbReference>
<keyword evidence="2" id="KW-0964">Secreted</keyword>
<evidence type="ECO:0000313" key="5">
    <source>
        <dbReference type="Ensembl" id="ENSSANP00000007684.1"/>
    </source>
</evidence>
<evidence type="ECO:0000256" key="3">
    <source>
        <dbReference type="ARBA" id="ARBA00022729"/>
    </source>
</evidence>
<dbReference type="PANTHER" id="PTHR22923">
    <property type="entry name" value="CEREBELLIN-RELATED"/>
    <property type="match status" value="1"/>
</dbReference>
<keyword evidence="3" id="KW-0732">Signal</keyword>
<keyword evidence="6" id="KW-1185">Reference proteome</keyword>
<dbReference type="Ensembl" id="ENSSANT00000008259.1">
    <property type="protein sequence ID" value="ENSSANP00000007684.1"/>
    <property type="gene ID" value="ENSSANG00000004374.1"/>
</dbReference>
<dbReference type="InterPro" id="IPR001073">
    <property type="entry name" value="C1q_dom"/>
</dbReference>
<dbReference type="Proteomes" id="UP000472260">
    <property type="component" value="Unassembled WGS sequence"/>
</dbReference>
<dbReference type="PRINTS" id="PR00007">
    <property type="entry name" value="COMPLEMNTC1Q"/>
</dbReference>
<reference evidence="5" key="1">
    <citation type="submission" date="2025-08" db="UniProtKB">
        <authorList>
            <consortium name="Ensembl"/>
        </authorList>
    </citation>
    <scope>IDENTIFICATION</scope>
</reference>
<dbReference type="PROSITE" id="PS50871">
    <property type="entry name" value="C1Q"/>
    <property type="match status" value="1"/>
</dbReference>
<dbReference type="Gene3D" id="2.60.120.40">
    <property type="match status" value="1"/>
</dbReference>
<dbReference type="SUPFAM" id="SSF49842">
    <property type="entry name" value="TNF-like"/>
    <property type="match status" value="1"/>
</dbReference>
<sequence>MLFSLCSIHTICIKSLSIYVNIHDCNGRRKQCRCCEKKKNGIKLYSTTAMFLSSAIFKVYGSPNSETQVSKLSLSFSVVNRTREAVHVQFVTRKLVFTIIPIAQEHNIAFSATLGNRGDVGPFNTNVPLVYQKVFLNAGSCYNTGTGIFTAPVKGVYFFSLSGHNKTSKPMALRLFKNGEPMTIIYNHPLTDAGIRYESLSNSITLMLEKGDQVFVHLLANTWVFDNNDNLTLFTVCELSFIFFLKQ</sequence>
<proteinExistence type="predicted"/>
<evidence type="ECO:0000259" key="4">
    <source>
        <dbReference type="PROSITE" id="PS50871"/>
    </source>
</evidence>
<comment type="subcellular location">
    <subcellularLocation>
        <location evidence="1">Secreted</location>
    </subcellularLocation>
</comment>
<dbReference type="SMART" id="SM00110">
    <property type="entry name" value="C1Q"/>
    <property type="match status" value="1"/>
</dbReference>
<dbReference type="InterPro" id="IPR050822">
    <property type="entry name" value="Cerebellin_Synaptic_Org"/>
</dbReference>
<evidence type="ECO:0000256" key="2">
    <source>
        <dbReference type="ARBA" id="ARBA00022525"/>
    </source>
</evidence>
<organism evidence="5 6">
    <name type="scientific">Sinocyclocheilus anshuiensis</name>
    <dbReference type="NCBI Taxonomy" id="1608454"/>
    <lineage>
        <taxon>Eukaryota</taxon>
        <taxon>Metazoa</taxon>
        <taxon>Chordata</taxon>
        <taxon>Craniata</taxon>
        <taxon>Vertebrata</taxon>
        <taxon>Euteleostomi</taxon>
        <taxon>Actinopterygii</taxon>
        <taxon>Neopterygii</taxon>
        <taxon>Teleostei</taxon>
        <taxon>Ostariophysi</taxon>
        <taxon>Cypriniformes</taxon>
        <taxon>Cyprinidae</taxon>
        <taxon>Cyprininae</taxon>
        <taxon>Sinocyclocheilus</taxon>
    </lineage>
</organism>
<reference evidence="5" key="2">
    <citation type="submission" date="2025-09" db="UniProtKB">
        <authorList>
            <consortium name="Ensembl"/>
        </authorList>
    </citation>
    <scope>IDENTIFICATION</scope>
</reference>
<accession>A0A671KLE8</accession>
<evidence type="ECO:0000313" key="6">
    <source>
        <dbReference type="Proteomes" id="UP000472260"/>
    </source>
</evidence>
<dbReference type="GO" id="GO:0005576">
    <property type="term" value="C:extracellular region"/>
    <property type="evidence" value="ECO:0007669"/>
    <property type="project" value="UniProtKB-SubCell"/>
</dbReference>
<dbReference type="AlphaFoldDB" id="A0A671KLE8"/>
<protein>
    <submittedName>
        <fullName evidence="5">Cerebellin 7</fullName>
    </submittedName>
</protein>
<dbReference type="InterPro" id="IPR008983">
    <property type="entry name" value="Tumour_necrosis_fac-like_dom"/>
</dbReference>